<dbReference type="InterPro" id="IPR003768">
    <property type="entry name" value="ScpA"/>
</dbReference>
<dbReference type="EMBL" id="CP002116">
    <property type="protein sequence ID" value="ADK81174.1"/>
    <property type="molecule type" value="Genomic_DNA"/>
</dbReference>
<keyword evidence="2" id="KW-0132">Cell division</keyword>
<dbReference type="Gene3D" id="6.10.250.2410">
    <property type="match status" value="1"/>
</dbReference>
<dbReference type="RefSeq" id="WP_013254638.1">
    <property type="nucleotide sequence ID" value="NC_014364.1"/>
</dbReference>
<keyword evidence="2" id="KW-0159">Chromosome partition</keyword>
<dbReference type="Gene3D" id="1.10.10.580">
    <property type="entry name" value="Structural maintenance of chromosome 1. Chain E"/>
    <property type="match status" value="1"/>
</dbReference>
<dbReference type="AlphaFoldDB" id="E1R2Y8"/>
<organism evidence="3 4">
    <name type="scientific">Sediminispirochaeta smaragdinae (strain DSM 11293 / JCM 15392 / SEBR 4228)</name>
    <name type="common">Spirochaeta smaragdinae</name>
    <dbReference type="NCBI Taxonomy" id="573413"/>
    <lineage>
        <taxon>Bacteria</taxon>
        <taxon>Pseudomonadati</taxon>
        <taxon>Spirochaetota</taxon>
        <taxon>Spirochaetia</taxon>
        <taxon>Spirochaetales</taxon>
        <taxon>Spirochaetaceae</taxon>
        <taxon>Sediminispirochaeta</taxon>
    </lineage>
</organism>
<dbReference type="KEGG" id="ssm:Spirs_2052"/>
<reference evidence="3 4" key="1">
    <citation type="journal article" date="2010" name="Stand. Genomic Sci.">
        <title>Complete genome sequence of Spirochaeta smaragdinae type strain (SEBR 4228).</title>
        <authorList>
            <person name="Mavromatis K."/>
            <person name="Yasawong M."/>
            <person name="Chertkov O."/>
            <person name="Lapidus A."/>
            <person name="Lucas S."/>
            <person name="Nolan M."/>
            <person name="Del Rio T.G."/>
            <person name="Tice H."/>
            <person name="Cheng J.F."/>
            <person name="Pitluck S."/>
            <person name="Liolios K."/>
            <person name="Ivanova N."/>
            <person name="Tapia R."/>
            <person name="Han C."/>
            <person name="Bruce D."/>
            <person name="Goodwin L."/>
            <person name="Pati A."/>
            <person name="Chen A."/>
            <person name="Palaniappan K."/>
            <person name="Land M."/>
            <person name="Hauser L."/>
            <person name="Chang Y.J."/>
            <person name="Jeffries C.D."/>
            <person name="Detter J.C."/>
            <person name="Rohde M."/>
            <person name="Brambilla E."/>
            <person name="Spring S."/>
            <person name="Goker M."/>
            <person name="Sikorski J."/>
            <person name="Woyke T."/>
            <person name="Bristow J."/>
            <person name="Eisen J.A."/>
            <person name="Markowitz V."/>
            <person name="Hugenholtz P."/>
            <person name="Klenk H.P."/>
            <person name="Kyrpides N.C."/>
        </authorList>
    </citation>
    <scope>NUCLEOTIDE SEQUENCE [LARGE SCALE GENOMIC DNA]</scope>
    <source>
        <strain evidence="4">DSM 11293 / JCM 15392 / SEBR 4228</strain>
    </source>
</reference>
<sequence>MAELTETDAVVSSSESKQRFKLGEFEGPLDLLLFLIRKNEVNIYDIPIAEITDQYISYLEYATSIDLDDLTEFYLLASTLLYIKSQMLLPVEVDFGEDYEDPRQELVERLIEYQKFKEISKLMEEKERASEWTIERKKKQRTLPFSEEDDIWEQIEVWDLLKSFSTMIGTLSHERIIDLYEEVTINEKISLIHELLEGKDHFLFTDLIKKETSTMEVVCAFLAILESVKIKLISIFQNRLFGDIQIRKRVPLPGEHFEAYDFSDEDTQE</sequence>
<proteinExistence type="inferred from homology"/>
<dbReference type="GO" id="GO:0007059">
    <property type="term" value="P:chromosome segregation"/>
    <property type="evidence" value="ECO:0007669"/>
    <property type="project" value="UniProtKB-UniRule"/>
</dbReference>
<dbReference type="Proteomes" id="UP000002318">
    <property type="component" value="Chromosome"/>
</dbReference>
<comment type="subcellular location">
    <subcellularLocation>
        <location evidence="2">Cytoplasm</location>
    </subcellularLocation>
    <text evidence="2">Associated with two foci at the outer edges of the nucleoid region in young cells, and at four foci within both cell halves in older cells.</text>
</comment>
<dbReference type="eggNOG" id="COG1354">
    <property type="taxonomic scope" value="Bacteria"/>
</dbReference>
<dbReference type="Pfam" id="PF02616">
    <property type="entry name" value="SMC_ScpA"/>
    <property type="match status" value="1"/>
</dbReference>
<evidence type="ECO:0000256" key="1">
    <source>
        <dbReference type="ARBA" id="ARBA00044777"/>
    </source>
</evidence>
<evidence type="ECO:0000313" key="3">
    <source>
        <dbReference type="EMBL" id="ADK81174.1"/>
    </source>
</evidence>
<accession>E1R2Y8</accession>
<evidence type="ECO:0000256" key="2">
    <source>
        <dbReference type="HAMAP-Rule" id="MF_01805"/>
    </source>
</evidence>
<dbReference type="InterPro" id="IPR023093">
    <property type="entry name" value="ScpA-like_C"/>
</dbReference>
<dbReference type="STRING" id="573413.Spirs_2052"/>
<dbReference type="GO" id="GO:0051301">
    <property type="term" value="P:cell division"/>
    <property type="evidence" value="ECO:0007669"/>
    <property type="project" value="UniProtKB-KW"/>
</dbReference>
<comment type="subunit">
    <text evidence="2">Component of a cohesin-like complex composed of ScpA, ScpB and the Smc homodimer, in which ScpA and ScpB bind to the head domain of Smc. The presence of the three proteins is required for the association of the complex with DNA.</text>
</comment>
<keyword evidence="4" id="KW-1185">Reference proteome</keyword>
<protein>
    <recommendedName>
        <fullName evidence="1 2">Segregation and condensation protein A</fullName>
    </recommendedName>
</protein>
<keyword evidence="2" id="KW-0963">Cytoplasm</keyword>
<dbReference type="HAMAP" id="MF_01805">
    <property type="entry name" value="ScpA"/>
    <property type="match status" value="1"/>
</dbReference>
<dbReference type="GO" id="GO:0005737">
    <property type="term" value="C:cytoplasm"/>
    <property type="evidence" value="ECO:0007669"/>
    <property type="project" value="UniProtKB-SubCell"/>
</dbReference>
<comment type="function">
    <text evidence="2">Participates in chromosomal partition during cell division. May act via the formation of a condensin-like complex containing Smc and ScpB that pull DNA away from mid-cell into both cell halves.</text>
</comment>
<gene>
    <name evidence="2" type="primary">scpA</name>
    <name evidence="3" type="ordered locus">Spirs_2052</name>
</gene>
<comment type="similarity">
    <text evidence="2">Belongs to the ScpA family.</text>
</comment>
<evidence type="ECO:0000313" key="4">
    <source>
        <dbReference type="Proteomes" id="UP000002318"/>
    </source>
</evidence>
<dbReference type="OrthoDB" id="9811016at2"/>
<keyword evidence="2" id="KW-0131">Cell cycle</keyword>
<dbReference type="GO" id="GO:0006260">
    <property type="term" value="P:DNA replication"/>
    <property type="evidence" value="ECO:0007669"/>
    <property type="project" value="UniProtKB-UniRule"/>
</dbReference>
<dbReference type="HOGENOM" id="CLU_038686_3_0_12"/>
<name>E1R2Y8_SEDSS</name>
<dbReference type="PANTHER" id="PTHR33969:SF2">
    <property type="entry name" value="SEGREGATION AND CONDENSATION PROTEIN A"/>
    <property type="match status" value="1"/>
</dbReference>
<dbReference type="PANTHER" id="PTHR33969">
    <property type="entry name" value="SEGREGATION AND CONDENSATION PROTEIN A"/>
    <property type="match status" value="1"/>
</dbReference>